<feature type="domain" description="SAM-dependent methyltransferase TRM5/TYW2-type" evidence="18">
    <location>
        <begin position="829"/>
        <end position="1088"/>
    </location>
</feature>
<dbReference type="InterPro" id="IPR015915">
    <property type="entry name" value="Kelch-typ_b-propeller"/>
</dbReference>
<dbReference type="Gene3D" id="3.30.300.110">
    <property type="entry name" value="Met-10+ protein-like domains"/>
    <property type="match status" value="1"/>
</dbReference>
<evidence type="ECO:0000256" key="15">
    <source>
        <dbReference type="ARBA" id="ARBA00061415"/>
    </source>
</evidence>
<keyword evidence="4" id="KW-0880">Kelch repeat</keyword>
<evidence type="ECO:0000256" key="2">
    <source>
        <dbReference type="ARBA" id="ARBA00012265"/>
    </source>
</evidence>
<organism evidence="19 20">
    <name type="scientific">Digitaria exilis</name>
    <dbReference type="NCBI Taxonomy" id="1010633"/>
    <lineage>
        <taxon>Eukaryota</taxon>
        <taxon>Viridiplantae</taxon>
        <taxon>Streptophyta</taxon>
        <taxon>Embryophyta</taxon>
        <taxon>Tracheophyta</taxon>
        <taxon>Spermatophyta</taxon>
        <taxon>Magnoliopsida</taxon>
        <taxon>Liliopsida</taxon>
        <taxon>Poales</taxon>
        <taxon>Poaceae</taxon>
        <taxon>PACMAD clade</taxon>
        <taxon>Panicoideae</taxon>
        <taxon>Panicodae</taxon>
        <taxon>Paniceae</taxon>
        <taxon>Anthephorinae</taxon>
        <taxon>Digitaria</taxon>
    </lineage>
</organism>
<accession>A0A835AVV5</accession>
<comment type="similarity">
    <text evidence="14">In the N-terminal section; belongs to the TYW3 family.</text>
</comment>
<evidence type="ECO:0000256" key="9">
    <source>
        <dbReference type="ARBA" id="ARBA00022737"/>
    </source>
</evidence>
<comment type="similarity">
    <text evidence="15">In the C-terminal section; belongs to the class I-like SAM-binding methyltransferase superfamily. TRM5/TYW2 family.</text>
</comment>
<comment type="function">
    <text evidence="13">S-adenosyl-L-methionine-dependent transferase that acts as a component of the wybutosine biosynthesis pathway. Wybutosine is a hyper modified guanosine with a tricyclic base found at the 3'-position adjacent to the anticodon of eukaryotic phenylalanine tRNA.</text>
</comment>
<comment type="pathway">
    <text evidence="1">tRNA modification; wybutosine-tRNA(Phe) biosynthesis.</text>
</comment>
<dbReference type="OrthoDB" id="263283at2759"/>
<dbReference type="Gene3D" id="3.40.50.150">
    <property type="entry name" value="Vaccinia Virus protein VP39"/>
    <property type="match status" value="1"/>
</dbReference>
<dbReference type="InterPro" id="IPR029063">
    <property type="entry name" value="SAM-dependent_MTases_sf"/>
</dbReference>
<dbReference type="SUPFAM" id="SSF117281">
    <property type="entry name" value="Kelch motif"/>
    <property type="match status" value="1"/>
</dbReference>
<evidence type="ECO:0000256" key="12">
    <source>
        <dbReference type="ARBA" id="ARBA00049400"/>
    </source>
</evidence>
<keyword evidence="10" id="KW-0511">Multifunctional enzyme</keyword>
<dbReference type="InterPro" id="IPR056744">
    <property type="entry name" value="TRM5/TYW2-like_N"/>
</dbReference>
<dbReference type="PANTHER" id="PTHR23245:SF25">
    <property type="entry name" value="TRNA WYBUTOSINE-SYNTHESIZING PROTEIN 2 HOMOLOG"/>
    <property type="match status" value="1"/>
</dbReference>
<evidence type="ECO:0000256" key="5">
    <source>
        <dbReference type="ARBA" id="ARBA00022603"/>
    </source>
</evidence>
<dbReference type="GO" id="GO:0030488">
    <property type="term" value="P:tRNA methylation"/>
    <property type="evidence" value="ECO:0007669"/>
    <property type="project" value="TreeGrafter"/>
</dbReference>
<evidence type="ECO:0000256" key="4">
    <source>
        <dbReference type="ARBA" id="ARBA00022441"/>
    </source>
</evidence>
<dbReference type="Pfam" id="PF25133">
    <property type="entry name" value="TYW2_N_2"/>
    <property type="match status" value="1"/>
</dbReference>
<keyword evidence="9" id="KW-0677">Repeat</keyword>
<evidence type="ECO:0000256" key="13">
    <source>
        <dbReference type="ARBA" id="ARBA00059779"/>
    </source>
</evidence>
<dbReference type="FunFam" id="3.30.300.110:FF:000003">
    <property type="entry name" value="tRNA wybutosine-synthesizing protein 2/3/4"/>
    <property type="match status" value="1"/>
</dbReference>
<dbReference type="InterPro" id="IPR030382">
    <property type="entry name" value="MeTrfase_TRM5/TYW2"/>
</dbReference>
<dbReference type="EC" id="2.1.1.282" evidence="3"/>
<dbReference type="Gene3D" id="2.120.10.80">
    <property type="entry name" value="Kelch-type beta propeller"/>
    <property type="match status" value="1"/>
</dbReference>
<evidence type="ECO:0000256" key="7">
    <source>
        <dbReference type="ARBA" id="ARBA00022691"/>
    </source>
</evidence>
<gene>
    <name evidence="19" type="ORF">HU200_051375</name>
</gene>
<dbReference type="UniPathway" id="UPA00375"/>
<dbReference type="InterPro" id="IPR056743">
    <property type="entry name" value="TRM5-TYW2-like_MTfase"/>
</dbReference>
<evidence type="ECO:0000256" key="6">
    <source>
        <dbReference type="ARBA" id="ARBA00022679"/>
    </source>
</evidence>
<dbReference type="PANTHER" id="PTHR23245">
    <property type="entry name" value="TRNA METHYLTRANSFERASE"/>
    <property type="match status" value="1"/>
</dbReference>
<dbReference type="PROSITE" id="PS51684">
    <property type="entry name" value="SAM_MT_TRM5_TYW2"/>
    <property type="match status" value="1"/>
</dbReference>
<keyword evidence="20" id="KW-1185">Reference proteome</keyword>
<dbReference type="SUPFAM" id="SSF53335">
    <property type="entry name" value="S-adenosyl-L-methionine-dependent methyltransferases"/>
    <property type="match status" value="1"/>
</dbReference>
<dbReference type="Pfam" id="PF02676">
    <property type="entry name" value="TYW3"/>
    <property type="match status" value="1"/>
</dbReference>
<dbReference type="InterPro" id="IPR036602">
    <property type="entry name" value="tRNA_yW-synthesising-like_sf"/>
</dbReference>
<dbReference type="InterPro" id="IPR003827">
    <property type="entry name" value="tRNA_yW-synthesising"/>
</dbReference>
<feature type="region of interest" description="Disordered" evidence="17">
    <location>
        <begin position="1"/>
        <end position="29"/>
    </location>
</feature>
<evidence type="ECO:0000256" key="11">
    <source>
        <dbReference type="ARBA" id="ARBA00049202"/>
    </source>
</evidence>
<evidence type="ECO:0000313" key="19">
    <source>
        <dbReference type="EMBL" id="KAF8669450.1"/>
    </source>
</evidence>
<dbReference type="Gene3D" id="3.30.1960.10">
    <property type="entry name" value="tRNA wybutosine-synthesizing-like"/>
    <property type="match status" value="1"/>
</dbReference>
<dbReference type="EC" id="2.5.1.114" evidence="2"/>
<evidence type="ECO:0000256" key="17">
    <source>
        <dbReference type="SAM" id="MobiDB-lite"/>
    </source>
</evidence>
<comment type="catalytic activity">
    <reaction evidence="11">
        <text>4-demethyl-7-[(3S)-3-amino-3-carboxypropyl]wyosine(37) in tRNA(Phe) + S-adenosyl-L-methionine = 7-[(3S)-3-amino-3-carboxypropyl]wyosine(37) in tRNA(Phe) + S-adenosyl-L-homocysteine + H(+)</text>
        <dbReference type="Rhea" id="RHEA:36635"/>
        <dbReference type="Rhea" id="RHEA-COMP:10378"/>
        <dbReference type="Rhea" id="RHEA-COMP:10379"/>
        <dbReference type="ChEBI" id="CHEBI:15378"/>
        <dbReference type="ChEBI" id="CHEBI:57856"/>
        <dbReference type="ChEBI" id="CHEBI:59789"/>
        <dbReference type="ChEBI" id="CHEBI:73543"/>
        <dbReference type="ChEBI" id="CHEBI:73550"/>
        <dbReference type="EC" id="2.1.1.282"/>
    </reaction>
</comment>
<feature type="compositionally biased region" description="Low complexity" evidence="17">
    <location>
        <begin position="9"/>
        <end position="19"/>
    </location>
</feature>
<dbReference type="GO" id="GO:0005737">
    <property type="term" value="C:cytoplasm"/>
    <property type="evidence" value="ECO:0007669"/>
    <property type="project" value="TreeGrafter"/>
</dbReference>
<proteinExistence type="inferred from homology"/>
<dbReference type="Pfam" id="PF24681">
    <property type="entry name" value="Kelch_KLHDC2_KLHL20_DRC7"/>
    <property type="match status" value="1"/>
</dbReference>
<sequence length="1089" mass="119675">MDFARRKSAALAALSSPAPDKSPKGGVDAPIAPLLEVLNSHPDLFTTSSCSGRVSVLAQPQEGQGQGGAAKPKKKARGGGWVYVSHEPANPDAVVEQLFGGSGSAAAGDELVFRFEPMIVAVECRDSASAAALVAAAISAGFRESGITSLQKRAMVAIRCSIRMEVPLGQTDQLVVSPEYIRYLVRIANCKMEANKKRMDGFLDLLQTKVLSGLSGLSDSCNGSSSQPIDHRASLGLEVKIPLDKGAKINDDCLAKKRRNGRNNCHADDRGASEIGEVSLEAQYFENQDSTWSKGVEHGFGNAKRLMLEEKLPGNKKYHLSTAELKISGESIEKLFLWGQSSCVFTVGEEQRILTFGGFGGPGRHSRRNYSLLLDHKSGLLTEMILKEFPSPRMGHTLTSVGNSTYVIGGRGGPSEILDDVWVLQSSENTWLRLECSGNTFRPRHRHAAAAAASKIFVFGGLSNEGIYSCMNIFDTKSMEWSTIDATGEWPCARHSHSLVSHGSKLFMFGGHDGQRPLKDFYSFDTTTLRWNKESTNGGTPSPRFSHCMFVYKNYLGILGGCPITENNQEVTLLNLKHGIWFSVSIPLLSQCLCVRSSSVVIEDDLVILGGGASCYAFGTKFNQPIIVDLHSMESMFKNDDNKDGMLVQSCDEMPTFDLSRDEQNGIIGHDIKSQNDACSGGFTDSGPLIFQLEKKYAKLAKDILKKFGWLDLARKVRMSHDNSHVLFPVNEAFHVLNTDEHIKMEHDDSYTPGESLAFTENKLAGDGLSLQNALETLSSCNGIFLKDELAISRKPSKSPQTIMKELVSSLLETKGMPSQLLEQLPTRWETLGDIIILPKTCFKDPLWESVSEELWPLVSKSLGAQRLARQGKIMPNGTRDSTLELLLGDNGWVTHHENGIRYSLDATKCMFSSGNRSEKLRMGQLNCKDEVVVDLFAGIGYFVLPFLVKANAKFVYACEWNPYALEALRRNVRDNHVQDRCLVLEGDNRVTAPKGVADRVCLGLLPSSECSWDTAVASLRVEGGILHIHGNVNDSDEARWLDSVVESISNIAKAHGLSWSVSLEHVERVKWYGPHIRHLVVDVRCRPI</sequence>
<dbReference type="CDD" id="cd02440">
    <property type="entry name" value="AdoMet_MTases"/>
    <property type="match status" value="1"/>
</dbReference>
<dbReference type="EMBL" id="JACEFO010002271">
    <property type="protein sequence ID" value="KAF8669450.1"/>
    <property type="molecule type" value="Genomic_DNA"/>
</dbReference>
<evidence type="ECO:0000256" key="8">
    <source>
        <dbReference type="ARBA" id="ARBA00022694"/>
    </source>
</evidence>
<protein>
    <recommendedName>
        <fullName evidence="16">tRNA wybutosine-synthesizing protein 2/3/4</fullName>
        <ecNumber evidence="3">2.1.1.282</ecNumber>
        <ecNumber evidence="2">2.5.1.114</ecNumber>
    </recommendedName>
</protein>
<dbReference type="FunFam" id="3.30.1960.10:FF:000002">
    <property type="entry name" value="tRNA wybutosine-synthesizing protein 2/3/4"/>
    <property type="match status" value="1"/>
</dbReference>
<keyword evidence="6" id="KW-0808">Transferase</keyword>
<evidence type="ECO:0000313" key="20">
    <source>
        <dbReference type="Proteomes" id="UP000636709"/>
    </source>
</evidence>
<evidence type="ECO:0000256" key="3">
    <source>
        <dbReference type="ARBA" id="ARBA00012750"/>
    </source>
</evidence>
<comment type="catalytic activity">
    <reaction evidence="12">
        <text>4-demethylwyosine(37) in tRNA(Phe) + S-adenosyl-L-methionine = 4-demethyl-7-[(3S)-3-amino-3-carboxypropyl]wyosine(37) in tRNA(Phe) + S-methyl-5'-thioadenosine + H(+)</text>
        <dbReference type="Rhea" id="RHEA:36355"/>
        <dbReference type="Rhea" id="RHEA-COMP:10164"/>
        <dbReference type="Rhea" id="RHEA-COMP:10378"/>
        <dbReference type="ChEBI" id="CHEBI:15378"/>
        <dbReference type="ChEBI" id="CHEBI:17509"/>
        <dbReference type="ChEBI" id="CHEBI:59789"/>
        <dbReference type="ChEBI" id="CHEBI:64315"/>
        <dbReference type="ChEBI" id="CHEBI:73550"/>
        <dbReference type="EC" id="2.5.1.114"/>
    </reaction>
</comment>
<evidence type="ECO:0000256" key="10">
    <source>
        <dbReference type="ARBA" id="ARBA00023268"/>
    </source>
</evidence>
<dbReference type="AlphaFoldDB" id="A0A835AVV5"/>
<dbReference type="GO" id="GO:0031591">
    <property type="term" value="P:wybutosine biosynthetic process"/>
    <property type="evidence" value="ECO:0007669"/>
    <property type="project" value="TreeGrafter"/>
</dbReference>
<dbReference type="Proteomes" id="UP000636709">
    <property type="component" value="Unassembled WGS sequence"/>
</dbReference>
<dbReference type="Pfam" id="PF02475">
    <property type="entry name" value="TRM5-TYW2_MTfase"/>
    <property type="match status" value="1"/>
</dbReference>
<dbReference type="SUPFAM" id="SSF111278">
    <property type="entry name" value="SSo0622-like"/>
    <property type="match status" value="1"/>
</dbReference>
<keyword evidence="8" id="KW-0819">tRNA processing</keyword>
<dbReference type="GO" id="GO:0008175">
    <property type="term" value="F:tRNA methyltransferase activity"/>
    <property type="evidence" value="ECO:0007669"/>
    <property type="project" value="TreeGrafter"/>
</dbReference>
<evidence type="ECO:0000256" key="1">
    <source>
        <dbReference type="ARBA" id="ARBA00004797"/>
    </source>
</evidence>
<evidence type="ECO:0000256" key="16">
    <source>
        <dbReference type="ARBA" id="ARBA00067307"/>
    </source>
</evidence>
<name>A0A835AVV5_9POAL</name>
<comment type="caution">
    <text evidence="19">The sequence shown here is derived from an EMBL/GenBank/DDBJ whole genome shotgun (WGS) entry which is preliminary data.</text>
</comment>
<evidence type="ECO:0000256" key="14">
    <source>
        <dbReference type="ARBA" id="ARBA00061365"/>
    </source>
</evidence>
<keyword evidence="7" id="KW-0949">S-adenosyl-L-methionine</keyword>
<keyword evidence="5" id="KW-0489">Methyltransferase</keyword>
<dbReference type="GO" id="GO:0102522">
    <property type="term" value="F:tRNA 4-demethylwyosine alpha-amino-alpha-carboxypropyltransferase activity"/>
    <property type="evidence" value="ECO:0007669"/>
    <property type="project" value="UniProtKB-EC"/>
</dbReference>
<dbReference type="FunFam" id="3.40.50.150:FF:000131">
    <property type="entry name" value="tRNA wybutosine-synthesizing protein 2/3/4"/>
    <property type="match status" value="1"/>
</dbReference>
<reference evidence="19" key="1">
    <citation type="submission" date="2020-07" db="EMBL/GenBank/DDBJ databases">
        <title>Genome sequence and genetic diversity analysis of an under-domesticated orphan crop, white fonio (Digitaria exilis).</title>
        <authorList>
            <person name="Bennetzen J.L."/>
            <person name="Chen S."/>
            <person name="Ma X."/>
            <person name="Wang X."/>
            <person name="Yssel A.E.J."/>
            <person name="Chaluvadi S.R."/>
            <person name="Johnson M."/>
            <person name="Gangashetty P."/>
            <person name="Hamidou F."/>
            <person name="Sanogo M.D."/>
            <person name="Zwaenepoel A."/>
            <person name="Wallace J."/>
            <person name="Van De Peer Y."/>
            <person name="Van Deynze A."/>
        </authorList>
    </citation>
    <scope>NUCLEOTIDE SEQUENCE</scope>
    <source>
        <tissue evidence="19">Leaves</tissue>
    </source>
</reference>
<evidence type="ECO:0000259" key="18">
    <source>
        <dbReference type="PROSITE" id="PS51684"/>
    </source>
</evidence>